<dbReference type="Pfam" id="PF20419">
    <property type="entry name" value="DUF6701"/>
    <property type="match status" value="1"/>
</dbReference>
<gene>
    <name evidence="3" type="ORF">F5I99_17405</name>
</gene>
<evidence type="ECO:0000259" key="2">
    <source>
        <dbReference type="Pfam" id="PF20419"/>
    </source>
</evidence>
<dbReference type="RefSeq" id="WP_151058240.1">
    <property type="nucleotide sequence ID" value="NZ_CP044222.1"/>
</dbReference>
<dbReference type="Proteomes" id="UP000325606">
    <property type="component" value="Chromosome"/>
</dbReference>
<feature type="domain" description="DUF6701" evidence="2">
    <location>
        <begin position="871"/>
        <end position="1439"/>
    </location>
</feature>
<dbReference type="SUPFAM" id="SSF49899">
    <property type="entry name" value="Concanavalin A-like lectins/glucanases"/>
    <property type="match status" value="1"/>
</dbReference>
<keyword evidence="1" id="KW-0732">Signal</keyword>
<dbReference type="InterPro" id="IPR013320">
    <property type="entry name" value="ConA-like_dom_sf"/>
</dbReference>
<evidence type="ECO:0000313" key="4">
    <source>
        <dbReference type="Proteomes" id="UP000325606"/>
    </source>
</evidence>
<evidence type="ECO:0000256" key="1">
    <source>
        <dbReference type="SAM" id="SignalP"/>
    </source>
</evidence>
<dbReference type="KEGG" id="nik:F5I99_17405"/>
<reference evidence="3 4" key="1">
    <citation type="submission" date="2019-09" db="EMBL/GenBank/DDBJ databases">
        <title>Nitrincola iocasae sp. nov., a bacterium isolated from the sediment collected at a cold seep field in South China Sea.</title>
        <authorList>
            <person name="Zhang H."/>
            <person name="Wang H."/>
            <person name="Li C."/>
        </authorList>
    </citation>
    <scope>NUCLEOTIDE SEQUENCE [LARGE SCALE GENOMIC DNA]</scope>
    <source>
        <strain evidence="3 4">KXZD1103</strain>
    </source>
</reference>
<evidence type="ECO:0000313" key="3">
    <source>
        <dbReference type="EMBL" id="QEW08127.1"/>
    </source>
</evidence>
<sequence>MRTILLLLTCVSLLLTPLNSWAKNYSLNGNTNSANYPDCSGSWSSNSGTITCSGKITLSLGDTIIPNQSRVLVANAGFDLPGNNILGSSSNPMPIQSSWGSISVQGDNNAIYGAITSNSGTINLNNAEVEGDIFLPSGSISISGGTVLGNTHSNCCTVTMTNTQITGDVSSSSSTVRINGGVINGNLSTNGGSGVIVENATMESGAITTASVPITLSNSQIGSTASPINLQSANQINISSDTTVYGNVTAGGWSSSLAIDMTSWVNGLCSPSHPRCGAISSLIASENFDSYSPGSLQGGSAGEGWTGAWRAHSNSQSVIDTSQNPLVYHQGGQCIAGASRALQLRGTTDYAASRNLSRTVDDDVVYVSMLVRFTGTQAVNKFFALWFQDPTYQNHPNIGIKMNRGTGSGPEDFFVRTTNQNETYHTDLVSGQTYFLVGRLSKSSPGSSNRYDRFELWVDPDNLDAPGSPDVVTDLRNSNISAFDEIGFRTYHLSSTDELLVDSLTLGLDWDEVVTPSSDCPDLVLTCMTDEFAREVLGNDWSVTHQSGGFGNPRIVQQRLRMTDASGNVATAATLQRLFPSANNLITVEFDFYAYGGNGADGIAVVLSDAAITPAPGGYGGSLGYAQRSGGINGFAGGWLGIGLDSYGNFSNPSESRQGGPGRRQNSVALRGSGAANSGYHYIQGTDTLSPTVRNTSGHRYRITVDSRTGDESWVTIERDTGAGYENLIGPVDILSSAGQAQVPENLLLTLTGSTGGSNDNHEIDNLEVCGLRMEPLEADIHHYRLLHSGSGLTCAAEPIQVIACASDNCSSRFTGTASVTLSPASSGTVRWIDGNQQYLENGEATFQLRRNTPGNVTLGIAASAPSASNVTRCFSNGIEGDCTLSFAESGFIFDLPDLLADKPDSFTLSARRADENNPDSCAPAFTGERSINFRSSYINPDSGNQSVSLNGQAISNTAGWTSLLLAFDEHANAQVDIRYPDAGLKQLEAAFTGTAGSDEQGLSLSGSDSFSSAPAGLCIESTANNAACDSEDANCSVFTQAGEDFPMRVRGVVWTADNDPQLCDNTTTPNYRQSNITLSSSLIAPSDGRNAELSLSQVNITENGLQTEAINLSEVGVFQLLAVPQANSYFGRTVTAGLSTPIGRFIPSHFSMHYQLDAACSTGSSDAFSYSGYQSAASVQNSGQPFQITGHILALNRQEQPTYNYRQAFAKLTSADLTGTALLAPDGIAEGIFNSWSPTLETFTQGRGDFSINTDYLAQQRPHSPLLIYPNLAATDSDDVSGSESDPAAAGRFISGRMVIESGHAFLETDPINLTLDAQMYDGSRWTTHSADRCTSVSAFRMDNDQEENQSSNIQIGAGATSLLPNPYDAFDAGQHSLTLSAPGEGNSGFTNLTPLLNDQPWLRHDWTGNGQYTDNPSGRAAWGLYRGNPNVIYMREVWR</sequence>
<accession>A0A5J6LHM3</accession>
<dbReference type="EMBL" id="CP044222">
    <property type="protein sequence ID" value="QEW08127.1"/>
    <property type="molecule type" value="Genomic_DNA"/>
</dbReference>
<dbReference type="InterPro" id="IPR046524">
    <property type="entry name" value="DUF6701"/>
</dbReference>
<organism evidence="3 4">
    <name type="scientific">Nitrincola iocasae</name>
    <dbReference type="NCBI Taxonomy" id="2614693"/>
    <lineage>
        <taxon>Bacteria</taxon>
        <taxon>Pseudomonadati</taxon>
        <taxon>Pseudomonadota</taxon>
        <taxon>Gammaproteobacteria</taxon>
        <taxon>Oceanospirillales</taxon>
        <taxon>Oceanospirillaceae</taxon>
        <taxon>Nitrincola</taxon>
    </lineage>
</organism>
<dbReference type="Gene3D" id="2.60.120.200">
    <property type="match status" value="1"/>
</dbReference>
<keyword evidence="4" id="KW-1185">Reference proteome</keyword>
<feature type="signal peptide" evidence="1">
    <location>
        <begin position="1"/>
        <end position="22"/>
    </location>
</feature>
<protein>
    <recommendedName>
        <fullName evidence="2">DUF6701 domain-containing protein</fullName>
    </recommendedName>
</protein>
<proteinExistence type="predicted"/>
<name>A0A5J6LHM3_9GAMM</name>
<feature type="chain" id="PRO_5023897775" description="DUF6701 domain-containing protein" evidence="1">
    <location>
        <begin position="23"/>
        <end position="1441"/>
    </location>
</feature>